<organism evidence="6 7">
    <name type="scientific">Rubrobacter taiwanensis</name>
    <dbReference type="NCBI Taxonomy" id="185139"/>
    <lineage>
        <taxon>Bacteria</taxon>
        <taxon>Bacillati</taxon>
        <taxon>Actinomycetota</taxon>
        <taxon>Rubrobacteria</taxon>
        <taxon>Rubrobacterales</taxon>
        <taxon>Rubrobacteraceae</taxon>
        <taxon>Rubrobacter</taxon>
    </lineage>
</organism>
<dbReference type="PROSITE" id="PS50043">
    <property type="entry name" value="HTH_LUXR_2"/>
    <property type="match status" value="1"/>
</dbReference>
<keyword evidence="1" id="KW-0805">Transcription regulation</keyword>
<dbReference type="InterPro" id="IPR016032">
    <property type="entry name" value="Sig_transdc_resp-reg_C-effctor"/>
</dbReference>
<dbReference type="SMART" id="SM00421">
    <property type="entry name" value="HTH_LUXR"/>
    <property type="match status" value="1"/>
</dbReference>
<comment type="caution">
    <text evidence="6">The sequence shown here is derived from an EMBL/GenBank/DDBJ whole genome shotgun (WGS) entry which is preliminary data.</text>
</comment>
<dbReference type="InterPro" id="IPR000792">
    <property type="entry name" value="Tscrpt_reg_LuxR_C"/>
</dbReference>
<name>A0A4R1BT18_9ACTN</name>
<dbReference type="PRINTS" id="PR00038">
    <property type="entry name" value="HTHLUXR"/>
</dbReference>
<evidence type="ECO:0000256" key="1">
    <source>
        <dbReference type="ARBA" id="ARBA00023015"/>
    </source>
</evidence>
<dbReference type="GO" id="GO:0006355">
    <property type="term" value="P:regulation of DNA-templated transcription"/>
    <property type="evidence" value="ECO:0007669"/>
    <property type="project" value="InterPro"/>
</dbReference>
<dbReference type="InterPro" id="IPR036388">
    <property type="entry name" value="WH-like_DNA-bd_sf"/>
</dbReference>
<evidence type="ECO:0000256" key="3">
    <source>
        <dbReference type="ARBA" id="ARBA00023163"/>
    </source>
</evidence>
<accession>A0A4R1BT18</accession>
<dbReference type="GO" id="GO:0003677">
    <property type="term" value="F:DNA binding"/>
    <property type="evidence" value="ECO:0007669"/>
    <property type="project" value="UniProtKB-KW"/>
</dbReference>
<feature type="domain" description="HTH luxR-type" evidence="5">
    <location>
        <begin position="97"/>
        <end position="162"/>
    </location>
</feature>
<evidence type="ECO:0000313" key="7">
    <source>
        <dbReference type="Proteomes" id="UP000295244"/>
    </source>
</evidence>
<dbReference type="PANTHER" id="PTHR44688:SF16">
    <property type="entry name" value="DNA-BINDING TRANSCRIPTIONAL ACTIVATOR DEVR_DOSR"/>
    <property type="match status" value="1"/>
</dbReference>
<evidence type="ECO:0000313" key="6">
    <source>
        <dbReference type="EMBL" id="TCJ20798.1"/>
    </source>
</evidence>
<dbReference type="Proteomes" id="UP000295244">
    <property type="component" value="Unassembled WGS sequence"/>
</dbReference>
<proteinExistence type="predicted"/>
<dbReference type="EMBL" id="SKBU01000001">
    <property type="protein sequence ID" value="TCJ20798.1"/>
    <property type="molecule type" value="Genomic_DNA"/>
</dbReference>
<evidence type="ECO:0000259" key="5">
    <source>
        <dbReference type="PROSITE" id="PS50043"/>
    </source>
</evidence>
<evidence type="ECO:0000256" key="2">
    <source>
        <dbReference type="ARBA" id="ARBA00023125"/>
    </source>
</evidence>
<dbReference type="AlphaFoldDB" id="A0A4R1BT18"/>
<dbReference type="CDD" id="cd06170">
    <property type="entry name" value="LuxR_C_like"/>
    <property type="match status" value="1"/>
</dbReference>
<dbReference type="Pfam" id="PF00196">
    <property type="entry name" value="GerE"/>
    <property type="match status" value="1"/>
</dbReference>
<dbReference type="PANTHER" id="PTHR44688">
    <property type="entry name" value="DNA-BINDING TRANSCRIPTIONAL ACTIVATOR DEVR_DOSR"/>
    <property type="match status" value="1"/>
</dbReference>
<sequence length="165" mass="18025">MAGPLVLVLLDRTERLRKGPDDRKLKERELLEALAELGEITPAAAAMKTSLTVDEAQKMLGDLAGKGHLKPRAEEGGVVYSLRGRDRHEPPQAGRPPQALDEPLSERELEVLNLLALGRTNSEVARELFISLGTVKSHTGNIYRKLGAKNRAEALARARALNLIP</sequence>
<keyword evidence="3" id="KW-0804">Transcription</keyword>
<keyword evidence="7" id="KW-1185">Reference proteome</keyword>
<gene>
    <name evidence="6" type="ORF">E0L93_00625</name>
</gene>
<feature type="region of interest" description="Disordered" evidence="4">
    <location>
        <begin position="74"/>
        <end position="104"/>
    </location>
</feature>
<reference evidence="6 7" key="1">
    <citation type="submission" date="2019-03" db="EMBL/GenBank/DDBJ databases">
        <title>Whole genome sequence of a novel Rubrobacter taiwanensis strain, isolated from Yellowstone National Park.</title>
        <authorList>
            <person name="Freed S."/>
            <person name="Ramaley R.F."/>
            <person name="Kyndt J.A."/>
        </authorList>
    </citation>
    <scope>NUCLEOTIDE SEQUENCE [LARGE SCALE GENOMIC DNA]</scope>
    <source>
        <strain evidence="6 7">Yellowstone</strain>
    </source>
</reference>
<dbReference type="SUPFAM" id="SSF46894">
    <property type="entry name" value="C-terminal effector domain of the bipartite response regulators"/>
    <property type="match status" value="1"/>
</dbReference>
<evidence type="ECO:0000256" key="4">
    <source>
        <dbReference type="SAM" id="MobiDB-lite"/>
    </source>
</evidence>
<dbReference type="Gene3D" id="1.10.10.10">
    <property type="entry name" value="Winged helix-like DNA-binding domain superfamily/Winged helix DNA-binding domain"/>
    <property type="match status" value="1"/>
</dbReference>
<dbReference type="PROSITE" id="PS00622">
    <property type="entry name" value="HTH_LUXR_1"/>
    <property type="match status" value="1"/>
</dbReference>
<dbReference type="OrthoDB" id="4172435at2"/>
<protein>
    <recommendedName>
        <fullName evidence="5">HTH luxR-type domain-containing protein</fullName>
    </recommendedName>
</protein>
<keyword evidence="2" id="KW-0238">DNA-binding</keyword>